<reference evidence="3 4" key="1">
    <citation type="submission" date="2019-10" db="EMBL/GenBank/DDBJ databases">
        <title>Nonomuraea sp. nov., isolated from Phyllanthus amarus.</title>
        <authorList>
            <person name="Klykleung N."/>
            <person name="Tanasupawat S."/>
        </authorList>
    </citation>
    <scope>NUCLEOTIDE SEQUENCE [LARGE SCALE GENOMIC DNA]</scope>
    <source>
        <strain evidence="3 4">CR1-09</strain>
    </source>
</reference>
<dbReference type="Proteomes" id="UP000313066">
    <property type="component" value="Unassembled WGS sequence"/>
</dbReference>
<sequence>MPGRRSKSPSRKVTKVTTATERDVIDLLLAQHNQIKTMFAEVAAARGERKRELFNDLVRLLAVHEAAEEQVVHPAARSKAGAEVVEARLHEEDEAKHALSDLYDLGVDHPEFDTRLAALEKAVVDHATHEEQEEFLRLRQETSPERLRRMAGAVRAAEAISPTRPHPGAGESATANMLLGPPVAVFDKIRDAVRDWRQSNKD</sequence>
<dbReference type="AlphaFoldDB" id="A0A5N6BJ53"/>
<keyword evidence="4" id="KW-1185">Reference proteome</keyword>
<dbReference type="Pfam" id="PF01814">
    <property type="entry name" value="Hemerythrin"/>
    <property type="match status" value="1"/>
</dbReference>
<accession>A0A5N6BJ53</accession>
<dbReference type="Gene3D" id="1.20.120.520">
    <property type="entry name" value="nmb1532 protein domain like"/>
    <property type="match status" value="1"/>
</dbReference>
<organism evidence="3 4">
    <name type="scientific">Microbispora catharanthi</name>
    <dbReference type="NCBI Taxonomy" id="1712871"/>
    <lineage>
        <taxon>Bacteria</taxon>
        <taxon>Bacillati</taxon>
        <taxon>Actinomycetota</taxon>
        <taxon>Actinomycetes</taxon>
        <taxon>Streptosporangiales</taxon>
        <taxon>Streptosporangiaceae</taxon>
        <taxon>Microbispora</taxon>
    </lineage>
</organism>
<dbReference type="EMBL" id="VDMA02000022">
    <property type="protein sequence ID" value="KAB8180445.1"/>
    <property type="molecule type" value="Genomic_DNA"/>
</dbReference>
<dbReference type="PANTHER" id="PTHR35585:SF1">
    <property type="entry name" value="HHE DOMAIN PROTEIN (AFU_ORTHOLOGUE AFUA_4G00730)"/>
    <property type="match status" value="1"/>
</dbReference>
<gene>
    <name evidence="3" type="ORF">FH610_033205</name>
</gene>
<evidence type="ECO:0000259" key="2">
    <source>
        <dbReference type="Pfam" id="PF01814"/>
    </source>
</evidence>
<dbReference type="PANTHER" id="PTHR35585">
    <property type="entry name" value="HHE DOMAIN PROTEIN (AFU_ORTHOLOGUE AFUA_4G00730)"/>
    <property type="match status" value="1"/>
</dbReference>
<comment type="caution">
    <text evidence="3">The sequence shown here is derived from an EMBL/GenBank/DDBJ whole genome shotgun (WGS) entry which is preliminary data.</text>
</comment>
<evidence type="ECO:0000313" key="4">
    <source>
        <dbReference type="Proteomes" id="UP000313066"/>
    </source>
</evidence>
<proteinExistence type="predicted"/>
<dbReference type="CDD" id="cd12108">
    <property type="entry name" value="Hr-like"/>
    <property type="match status" value="1"/>
</dbReference>
<evidence type="ECO:0000256" key="1">
    <source>
        <dbReference type="SAM" id="MobiDB-lite"/>
    </source>
</evidence>
<dbReference type="InterPro" id="IPR012312">
    <property type="entry name" value="Hemerythrin-like"/>
</dbReference>
<name>A0A5N6BJ53_9ACTN</name>
<feature type="region of interest" description="Disordered" evidence="1">
    <location>
        <begin position="155"/>
        <end position="175"/>
    </location>
</feature>
<evidence type="ECO:0000313" key="3">
    <source>
        <dbReference type="EMBL" id="KAB8180445.1"/>
    </source>
</evidence>
<feature type="domain" description="Hemerythrin-like" evidence="2">
    <location>
        <begin position="24"/>
        <end position="135"/>
    </location>
</feature>
<protein>
    <submittedName>
        <fullName evidence="3">Hemerythrin domain-containing protein</fullName>
    </submittedName>
</protein>